<evidence type="ECO:0000313" key="12">
    <source>
        <dbReference type="Proteomes" id="UP000076722"/>
    </source>
</evidence>
<reference evidence="11 12" key="1">
    <citation type="journal article" date="2016" name="Mol. Biol. Evol.">
        <title>Comparative Genomics of Early-Diverging Mushroom-Forming Fungi Provides Insights into the Origins of Lignocellulose Decay Capabilities.</title>
        <authorList>
            <person name="Nagy L.G."/>
            <person name="Riley R."/>
            <person name="Tritt A."/>
            <person name="Adam C."/>
            <person name="Daum C."/>
            <person name="Floudas D."/>
            <person name="Sun H."/>
            <person name="Yadav J.S."/>
            <person name="Pangilinan J."/>
            <person name="Larsson K.H."/>
            <person name="Matsuura K."/>
            <person name="Barry K."/>
            <person name="Labutti K."/>
            <person name="Kuo R."/>
            <person name="Ohm R.A."/>
            <person name="Bhattacharya S.S."/>
            <person name="Shirouzu T."/>
            <person name="Yoshinaga Y."/>
            <person name="Martin F.M."/>
            <person name="Grigoriev I.V."/>
            <person name="Hibbett D.S."/>
        </authorList>
    </citation>
    <scope>NUCLEOTIDE SEQUENCE [LARGE SCALE GENOMIC DNA]</scope>
    <source>
        <strain evidence="11 12">HHB9708</strain>
    </source>
</reference>
<dbReference type="PRINTS" id="PR00463">
    <property type="entry name" value="EP450I"/>
</dbReference>
<keyword evidence="6" id="KW-0560">Oxidoreductase</keyword>
<keyword evidence="4 9" id="KW-0349">Heme</keyword>
<dbReference type="Pfam" id="PF00067">
    <property type="entry name" value="p450"/>
    <property type="match status" value="1"/>
</dbReference>
<dbReference type="GO" id="GO:0020037">
    <property type="term" value="F:heme binding"/>
    <property type="evidence" value="ECO:0007669"/>
    <property type="project" value="InterPro"/>
</dbReference>
<feature type="transmembrane region" description="Helical" evidence="10">
    <location>
        <begin position="14"/>
        <end position="32"/>
    </location>
</feature>
<dbReference type="PROSITE" id="PS51257">
    <property type="entry name" value="PROKAR_LIPOPROTEIN"/>
    <property type="match status" value="1"/>
</dbReference>
<dbReference type="STRING" id="1314777.A0A164XVD0"/>
<evidence type="ECO:0000256" key="8">
    <source>
        <dbReference type="ARBA" id="ARBA00023033"/>
    </source>
</evidence>
<name>A0A164XVD0_9AGAM</name>
<dbReference type="GO" id="GO:0005506">
    <property type="term" value="F:iron ion binding"/>
    <property type="evidence" value="ECO:0007669"/>
    <property type="project" value="InterPro"/>
</dbReference>
<accession>A0A164XVD0</accession>
<keyword evidence="8" id="KW-0503">Monooxygenase</keyword>
<feature type="transmembrane region" description="Helical" evidence="10">
    <location>
        <begin position="312"/>
        <end position="334"/>
    </location>
</feature>
<protein>
    <submittedName>
        <fullName evidence="11">Cytochrome P450</fullName>
    </submittedName>
</protein>
<evidence type="ECO:0000256" key="3">
    <source>
        <dbReference type="ARBA" id="ARBA00010617"/>
    </source>
</evidence>
<comment type="pathway">
    <text evidence="2">Secondary metabolite biosynthesis.</text>
</comment>
<dbReference type="InterPro" id="IPR050364">
    <property type="entry name" value="Cytochrome_P450_fung"/>
</dbReference>
<evidence type="ECO:0000256" key="7">
    <source>
        <dbReference type="ARBA" id="ARBA00023004"/>
    </source>
</evidence>
<dbReference type="Proteomes" id="UP000076722">
    <property type="component" value="Unassembled WGS sequence"/>
</dbReference>
<dbReference type="SUPFAM" id="SSF48264">
    <property type="entry name" value="Cytochrome P450"/>
    <property type="match status" value="1"/>
</dbReference>
<evidence type="ECO:0000256" key="9">
    <source>
        <dbReference type="PIRSR" id="PIRSR602401-1"/>
    </source>
</evidence>
<evidence type="ECO:0000256" key="6">
    <source>
        <dbReference type="ARBA" id="ARBA00023002"/>
    </source>
</evidence>
<dbReference type="PRINTS" id="PR00385">
    <property type="entry name" value="P450"/>
</dbReference>
<keyword evidence="5 9" id="KW-0479">Metal-binding</keyword>
<dbReference type="InterPro" id="IPR036396">
    <property type="entry name" value="Cyt_P450_sf"/>
</dbReference>
<evidence type="ECO:0000256" key="1">
    <source>
        <dbReference type="ARBA" id="ARBA00001971"/>
    </source>
</evidence>
<dbReference type="PANTHER" id="PTHR46300:SF7">
    <property type="entry name" value="P450, PUTATIVE (EUROFUNG)-RELATED"/>
    <property type="match status" value="1"/>
</dbReference>
<evidence type="ECO:0000256" key="4">
    <source>
        <dbReference type="ARBA" id="ARBA00022617"/>
    </source>
</evidence>
<evidence type="ECO:0000313" key="11">
    <source>
        <dbReference type="EMBL" id="KZS96326.1"/>
    </source>
</evidence>
<dbReference type="AlphaFoldDB" id="A0A164XVD0"/>
<evidence type="ECO:0000256" key="5">
    <source>
        <dbReference type="ARBA" id="ARBA00022723"/>
    </source>
</evidence>
<keyword evidence="10" id="KW-0472">Membrane</keyword>
<sequence length="509" mass="57312">MLWDLYRTFESDPFLFLIGAAGCILLLSKIYFSTKGGLRNSLRKPPGPKGWPLIGNLLDMPKSHQYLTYMEWRKKYGDVIGVNVCGQPIVILNSRQAVHDLLVKRSAIYSNRPQMEVLNKWGGWDWTLAFMQGSEEMHRQRRLLNQCLNKGMIARYHTTIQNEALDFCLRLMKSPERHEELIDRMSGANIMSISYGHQLGEETDENVERIHAVFAQLIKLGNAGSHIVDMFPALSALPSWCFGLDFAKTMKRLASLMDASLTVPYFQGLREIVSQDSGTAKTPSMLHTLIEAHRQDDSSVAHERSIQSVLSIAYLVAAKTLVTMSTFFLAMMVYPEAQRKAQAEIDSLLKGERLPTFEDRKSLPYVEATMNEVLRWKPTLPLGLAHQSTEDDVYNGMFIPAGTTIFPNTWACLHEEADFPDPGAFKPERYMDGAKFKQGSILAKDFVFGYGRRACSGKHLADAIVWMNITLVLAIFDISLPVGKSGSPIMPDLNHKYGATTMYVPSRCP</sequence>
<dbReference type="OrthoDB" id="2789670at2759"/>
<comment type="cofactor">
    <cofactor evidence="1 9">
        <name>heme</name>
        <dbReference type="ChEBI" id="CHEBI:30413"/>
    </cofactor>
</comment>
<keyword evidence="12" id="KW-1185">Reference proteome</keyword>
<dbReference type="PANTHER" id="PTHR46300">
    <property type="entry name" value="P450, PUTATIVE (EUROFUNG)-RELATED-RELATED"/>
    <property type="match status" value="1"/>
</dbReference>
<proteinExistence type="inferred from homology"/>
<dbReference type="GO" id="GO:0004497">
    <property type="term" value="F:monooxygenase activity"/>
    <property type="evidence" value="ECO:0007669"/>
    <property type="project" value="UniProtKB-KW"/>
</dbReference>
<organism evidence="11 12">
    <name type="scientific">Sistotremastrum niveocremeum HHB9708</name>
    <dbReference type="NCBI Taxonomy" id="1314777"/>
    <lineage>
        <taxon>Eukaryota</taxon>
        <taxon>Fungi</taxon>
        <taxon>Dikarya</taxon>
        <taxon>Basidiomycota</taxon>
        <taxon>Agaricomycotina</taxon>
        <taxon>Agaricomycetes</taxon>
        <taxon>Sistotremastrales</taxon>
        <taxon>Sistotremastraceae</taxon>
        <taxon>Sertulicium</taxon>
        <taxon>Sertulicium niveocremeum</taxon>
    </lineage>
</organism>
<evidence type="ECO:0000256" key="2">
    <source>
        <dbReference type="ARBA" id="ARBA00005179"/>
    </source>
</evidence>
<dbReference type="GO" id="GO:0016705">
    <property type="term" value="F:oxidoreductase activity, acting on paired donors, with incorporation or reduction of molecular oxygen"/>
    <property type="evidence" value="ECO:0007669"/>
    <property type="project" value="InterPro"/>
</dbReference>
<dbReference type="Gene3D" id="1.10.630.10">
    <property type="entry name" value="Cytochrome P450"/>
    <property type="match status" value="1"/>
</dbReference>
<keyword evidence="7 9" id="KW-0408">Iron</keyword>
<comment type="similarity">
    <text evidence="3">Belongs to the cytochrome P450 family.</text>
</comment>
<dbReference type="CDD" id="cd11065">
    <property type="entry name" value="CYP64-like"/>
    <property type="match status" value="1"/>
</dbReference>
<evidence type="ECO:0000256" key="10">
    <source>
        <dbReference type="SAM" id="Phobius"/>
    </source>
</evidence>
<keyword evidence="10" id="KW-0812">Transmembrane</keyword>
<dbReference type="InterPro" id="IPR001128">
    <property type="entry name" value="Cyt_P450"/>
</dbReference>
<feature type="binding site" description="axial binding residue" evidence="9">
    <location>
        <position position="455"/>
    </location>
    <ligand>
        <name>heme</name>
        <dbReference type="ChEBI" id="CHEBI:30413"/>
    </ligand>
    <ligandPart>
        <name>Fe</name>
        <dbReference type="ChEBI" id="CHEBI:18248"/>
    </ligandPart>
</feature>
<dbReference type="EMBL" id="KV419399">
    <property type="protein sequence ID" value="KZS96326.1"/>
    <property type="molecule type" value="Genomic_DNA"/>
</dbReference>
<dbReference type="InterPro" id="IPR002401">
    <property type="entry name" value="Cyt_P450_E_grp-I"/>
</dbReference>
<gene>
    <name evidence="11" type="ORF">SISNIDRAFT_438059</name>
</gene>
<keyword evidence="10" id="KW-1133">Transmembrane helix</keyword>